<reference evidence="5 6" key="1">
    <citation type="submission" date="2024-11" db="EMBL/GenBank/DDBJ databases">
        <title>Chromosome-level genome assembly of Eucalyptus globulus Labill. provides insights into its genome evolution.</title>
        <authorList>
            <person name="Li X."/>
        </authorList>
    </citation>
    <scope>NUCLEOTIDE SEQUENCE [LARGE SCALE GENOMIC DNA]</scope>
    <source>
        <strain evidence="5">CL2024</strain>
        <tissue evidence="5">Fresh tender leaves</tissue>
    </source>
</reference>
<evidence type="ECO:0000313" key="6">
    <source>
        <dbReference type="Proteomes" id="UP001634007"/>
    </source>
</evidence>
<feature type="compositionally biased region" description="Basic and acidic residues" evidence="3">
    <location>
        <begin position="1"/>
        <end position="18"/>
    </location>
</feature>
<evidence type="ECO:0000256" key="3">
    <source>
        <dbReference type="SAM" id="MobiDB-lite"/>
    </source>
</evidence>
<evidence type="ECO:0000256" key="4">
    <source>
        <dbReference type="SAM" id="Phobius"/>
    </source>
</evidence>
<evidence type="ECO:0000256" key="2">
    <source>
        <dbReference type="ARBA" id="ARBA00023136"/>
    </source>
</evidence>
<evidence type="ECO:0000256" key="1">
    <source>
        <dbReference type="ARBA" id="ARBA00004370"/>
    </source>
</evidence>
<accession>A0ABD3KZ21</accession>
<sequence>MAEQSDRSHPSRIDEERAAMPSLSPKSLPRRRRIKWLGISIASILFAVVVIGVLALTAFRFRDPELKLDSIAITNISLSFAASVNLTLGEEIRVRNQNWSTFEIKDSVAVLTFLGARIGENEVADRGTGVKKRSSRREAVAIEAGPIDGTSGDGANSTSDAVEIGAYAYVSGEVSLLGVLKRRRSGSLNCTASLSLTTRAVRNLSCR</sequence>
<proteinExistence type="predicted"/>
<protein>
    <recommendedName>
        <fullName evidence="7">Late embryogenesis abundant protein LEA-2 subgroup domain-containing protein</fullName>
    </recommendedName>
</protein>
<feature type="region of interest" description="Disordered" evidence="3">
    <location>
        <begin position="1"/>
        <end position="24"/>
    </location>
</feature>
<organism evidence="5 6">
    <name type="scientific">Eucalyptus globulus</name>
    <name type="common">Tasmanian blue gum</name>
    <dbReference type="NCBI Taxonomy" id="34317"/>
    <lineage>
        <taxon>Eukaryota</taxon>
        <taxon>Viridiplantae</taxon>
        <taxon>Streptophyta</taxon>
        <taxon>Embryophyta</taxon>
        <taxon>Tracheophyta</taxon>
        <taxon>Spermatophyta</taxon>
        <taxon>Magnoliopsida</taxon>
        <taxon>eudicotyledons</taxon>
        <taxon>Gunneridae</taxon>
        <taxon>Pentapetalae</taxon>
        <taxon>rosids</taxon>
        <taxon>malvids</taxon>
        <taxon>Myrtales</taxon>
        <taxon>Myrtaceae</taxon>
        <taxon>Myrtoideae</taxon>
        <taxon>Eucalypteae</taxon>
        <taxon>Eucalyptus</taxon>
    </lineage>
</organism>
<dbReference type="EMBL" id="JBJKBG010000004">
    <property type="protein sequence ID" value="KAL3743579.1"/>
    <property type="molecule type" value="Genomic_DNA"/>
</dbReference>
<keyword evidence="4" id="KW-1133">Transmembrane helix</keyword>
<dbReference type="AlphaFoldDB" id="A0ABD3KZ21"/>
<keyword evidence="4" id="KW-0812">Transmembrane</keyword>
<comment type="caution">
    <text evidence="5">The sequence shown here is derived from an EMBL/GenBank/DDBJ whole genome shotgun (WGS) entry which is preliminary data.</text>
</comment>
<gene>
    <name evidence="5" type="ORF">ACJRO7_018797</name>
</gene>
<name>A0ABD3KZ21_EUCGL</name>
<keyword evidence="6" id="KW-1185">Reference proteome</keyword>
<dbReference type="GO" id="GO:0016020">
    <property type="term" value="C:membrane"/>
    <property type="evidence" value="ECO:0007669"/>
    <property type="project" value="UniProtKB-SubCell"/>
</dbReference>
<dbReference type="PANTHER" id="PTHR31234:SF65">
    <property type="entry name" value="LATE EMBRYOGENESIS ABUNDANT PROTEIN, LEA_2 SUBGROUP"/>
    <property type="match status" value="1"/>
</dbReference>
<keyword evidence="2 4" id="KW-0472">Membrane</keyword>
<evidence type="ECO:0000313" key="5">
    <source>
        <dbReference type="EMBL" id="KAL3743579.1"/>
    </source>
</evidence>
<feature type="transmembrane region" description="Helical" evidence="4">
    <location>
        <begin position="36"/>
        <end position="59"/>
    </location>
</feature>
<dbReference type="InterPro" id="IPR044839">
    <property type="entry name" value="NDR1-like"/>
</dbReference>
<comment type="subcellular location">
    <subcellularLocation>
        <location evidence="1">Membrane</location>
    </subcellularLocation>
</comment>
<dbReference type="Proteomes" id="UP001634007">
    <property type="component" value="Unassembled WGS sequence"/>
</dbReference>
<dbReference type="PANTHER" id="PTHR31234">
    <property type="entry name" value="LATE EMBRYOGENESIS ABUNDANT (LEA) HYDROXYPROLINE-RICH GLYCOPROTEIN FAMILY"/>
    <property type="match status" value="1"/>
</dbReference>
<evidence type="ECO:0008006" key="7">
    <source>
        <dbReference type="Google" id="ProtNLM"/>
    </source>
</evidence>